<keyword evidence="5" id="KW-1133">Transmembrane helix</keyword>
<dbReference type="AlphaFoldDB" id="A0A1B8RT52"/>
<evidence type="ECO:0000256" key="7">
    <source>
        <dbReference type="ARBA" id="ARBA00023306"/>
    </source>
</evidence>
<name>A0A1B8RT52_9CLOT</name>
<evidence type="ECO:0000256" key="3">
    <source>
        <dbReference type="ARBA" id="ARBA00022618"/>
    </source>
</evidence>
<protein>
    <recommendedName>
        <fullName evidence="8">POTRA domain-containing protein</fullName>
    </recommendedName>
</protein>
<feature type="domain" description="POTRA" evidence="8">
    <location>
        <begin position="42"/>
        <end position="110"/>
    </location>
</feature>
<dbReference type="PROSITE" id="PS51779">
    <property type="entry name" value="POTRA"/>
    <property type="match status" value="1"/>
</dbReference>
<dbReference type="GeneID" id="42775492"/>
<reference evidence="9 10" key="1">
    <citation type="submission" date="2016-06" db="EMBL/GenBank/DDBJ databases">
        <authorList>
            <person name="Kjaerup R.B."/>
            <person name="Dalgaard T.S."/>
            <person name="Juul-Madsen H.R."/>
        </authorList>
    </citation>
    <scope>NUCLEOTIDE SEQUENCE [LARGE SCALE GENOMIC DNA]</scope>
    <source>
        <strain evidence="9 10">373-A1</strain>
    </source>
</reference>
<evidence type="ECO:0000313" key="9">
    <source>
        <dbReference type="EMBL" id="OBY12008.1"/>
    </source>
</evidence>
<evidence type="ECO:0000256" key="4">
    <source>
        <dbReference type="ARBA" id="ARBA00022692"/>
    </source>
</evidence>
<keyword evidence="3" id="KW-0132">Cell division</keyword>
<dbReference type="InterPro" id="IPR034746">
    <property type="entry name" value="POTRA"/>
</dbReference>
<dbReference type="EMBL" id="MAPZ01000010">
    <property type="protein sequence ID" value="OBY12008.1"/>
    <property type="molecule type" value="Genomic_DNA"/>
</dbReference>
<evidence type="ECO:0000256" key="6">
    <source>
        <dbReference type="ARBA" id="ARBA00023136"/>
    </source>
</evidence>
<evidence type="ECO:0000313" key="10">
    <source>
        <dbReference type="Proteomes" id="UP000092714"/>
    </source>
</evidence>
<dbReference type="Proteomes" id="UP000092714">
    <property type="component" value="Unassembled WGS sequence"/>
</dbReference>
<dbReference type="Gene3D" id="3.10.20.310">
    <property type="entry name" value="membrane protein fhac"/>
    <property type="match status" value="1"/>
</dbReference>
<keyword evidence="10" id="KW-1185">Reference proteome</keyword>
<dbReference type="InterPro" id="IPR013685">
    <property type="entry name" value="POTRA_FtsQ_type"/>
</dbReference>
<evidence type="ECO:0000256" key="5">
    <source>
        <dbReference type="ARBA" id="ARBA00022989"/>
    </source>
</evidence>
<evidence type="ECO:0000259" key="8">
    <source>
        <dbReference type="PROSITE" id="PS51779"/>
    </source>
</evidence>
<dbReference type="GO" id="GO:0051301">
    <property type="term" value="P:cell division"/>
    <property type="evidence" value="ECO:0007669"/>
    <property type="project" value="UniProtKB-KW"/>
</dbReference>
<dbReference type="OrthoDB" id="1953902at2"/>
<dbReference type="Pfam" id="PF08478">
    <property type="entry name" value="POTRA_1"/>
    <property type="match status" value="1"/>
</dbReference>
<proteinExistence type="predicted"/>
<dbReference type="GO" id="GO:0005886">
    <property type="term" value="C:plasma membrane"/>
    <property type="evidence" value="ECO:0007669"/>
    <property type="project" value="TreeGrafter"/>
</dbReference>
<keyword evidence="6" id="KW-0472">Membrane</keyword>
<dbReference type="InterPro" id="IPR050487">
    <property type="entry name" value="FtsQ_DivIB"/>
</dbReference>
<evidence type="ECO:0000256" key="2">
    <source>
        <dbReference type="ARBA" id="ARBA00022475"/>
    </source>
</evidence>
<accession>A0A1B8RT52</accession>
<organism evidence="9 10">
    <name type="scientific">Clostridium paraputrificum</name>
    <dbReference type="NCBI Taxonomy" id="29363"/>
    <lineage>
        <taxon>Bacteria</taxon>
        <taxon>Bacillati</taxon>
        <taxon>Bacillota</taxon>
        <taxon>Clostridia</taxon>
        <taxon>Eubacteriales</taxon>
        <taxon>Clostridiaceae</taxon>
        <taxon>Clostridium</taxon>
    </lineage>
</organism>
<gene>
    <name evidence="9" type="ORF">CP373A1_03535</name>
</gene>
<comment type="caution">
    <text evidence="9">The sequence shown here is derived from an EMBL/GenBank/DDBJ whole genome shotgun (WGS) entry which is preliminary data.</text>
</comment>
<evidence type="ECO:0000256" key="1">
    <source>
        <dbReference type="ARBA" id="ARBA00004370"/>
    </source>
</evidence>
<keyword evidence="2" id="KW-1003">Cell membrane</keyword>
<dbReference type="eggNOG" id="COG1589">
    <property type="taxonomic scope" value="Bacteria"/>
</dbReference>
<keyword evidence="4" id="KW-0812">Transmembrane</keyword>
<dbReference type="PANTHER" id="PTHR37820">
    <property type="entry name" value="CELL DIVISION PROTEIN DIVIB"/>
    <property type="match status" value="1"/>
</dbReference>
<dbReference type="RefSeq" id="WP_034865923.1">
    <property type="nucleotide sequence ID" value="NZ_CABHIH010000001.1"/>
</dbReference>
<comment type="subcellular location">
    <subcellularLocation>
        <location evidence="1">Membrane</location>
    </subcellularLocation>
</comment>
<keyword evidence="7" id="KW-0131">Cell cycle</keyword>
<dbReference type="PANTHER" id="PTHR37820:SF1">
    <property type="entry name" value="CELL DIVISION PROTEIN FTSQ"/>
    <property type="match status" value="1"/>
</dbReference>
<sequence>MVKSNNIYIRKKRKKRLIKKCILLLILLLGIGTFLAYKTEFFTVNKIVYKGDSLITGEFVKTNAEEVKGSNIITFNKDELIKKLMQNPYVNTVTISKKLPKTLEVNVNEKKGIYYQKNGNSFDIISEDLHLLERTNSLDGKNLIEIKGLNIKDKEVGMKIEENTRLEKVLNLLYKAEEKMQKDNKGVSITSLDVNDMANMKIYFGDIQVLLGNDENLTKKLSDAMNIYIHAKPKEYIKVGHEGSPDYK</sequence>